<dbReference type="Proteomes" id="UP000011885">
    <property type="component" value="Unassembled WGS sequence"/>
</dbReference>
<name>M5TYQ8_9BACT</name>
<dbReference type="PANTHER" id="PTHR42837">
    <property type="entry name" value="REGULATOR OF SIGMA-E PROTEASE RSEP"/>
    <property type="match status" value="1"/>
</dbReference>
<dbReference type="AlphaFoldDB" id="M5TYQ8"/>
<feature type="domain" description="PDZ" evidence="3">
    <location>
        <begin position="126"/>
        <end position="200"/>
    </location>
</feature>
<dbReference type="GO" id="GO:0016020">
    <property type="term" value="C:membrane"/>
    <property type="evidence" value="ECO:0007669"/>
    <property type="project" value="InterPro"/>
</dbReference>
<dbReference type="SUPFAM" id="SSF50156">
    <property type="entry name" value="PDZ domain-like"/>
    <property type="match status" value="2"/>
</dbReference>
<evidence type="ECO:0000259" key="3">
    <source>
        <dbReference type="SMART" id="SM00228"/>
    </source>
</evidence>
<comment type="caution">
    <text evidence="4">The sequence shown here is derived from an EMBL/GenBank/DDBJ whole genome shotgun (WGS) entry which is preliminary data.</text>
</comment>
<organism evidence="4 5">
    <name type="scientific">Rhodopirellula sallentina SM41</name>
    <dbReference type="NCBI Taxonomy" id="1263870"/>
    <lineage>
        <taxon>Bacteria</taxon>
        <taxon>Pseudomonadati</taxon>
        <taxon>Planctomycetota</taxon>
        <taxon>Planctomycetia</taxon>
        <taxon>Pirellulales</taxon>
        <taxon>Pirellulaceae</taxon>
        <taxon>Rhodopirellula</taxon>
    </lineage>
</organism>
<gene>
    <name evidence="4" type="ORF">RSSM_04211</name>
</gene>
<feature type="region of interest" description="Disordered" evidence="2">
    <location>
        <begin position="387"/>
        <end position="466"/>
    </location>
</feature>
<dbReference type="GO" id="GO:0004222">
    <property type="term" value="F:metalloendopeptidase activity"/>
    <property type="evidence" value="ECO:0007669"/>
    <property type="project" value="InterPro"/>
</dbReference>
<dbReference type="PANTHER" id="PTHR42837:SF2">
    <property type="entry name" value="MEMBRANE METALLOPROTEASE ARASP2, CHLOROPLASTIC-RELATED"/>
    <property type="match status" value="1"/>
</dbReference>
<dbReference type="EMBL" id="ANOH01000281">
    <property type="protein sequence ID" value="EMI54352.1"/>
    <property type="molecule type" value="Genomic_DNA"/>
</dbReference>
<dbReference type="InterPro" id="IPR004387">
    <property type="entry name" value="Pept_M50_Zn"/>
</dbReference>
<dbReference type="SMART" id="SM00228">
    <property type="entry name" value="PDZ"/>
    <property type="match status" value="2"/>
</dbReference>
<dbReference type="PATRIC" id="fig|1263870.3.peg.4458"/>
<dbReference type="Pfam" id="PF13180">
    <property type="entry name" value="PDZ_2"/>
    <property type="match status" value="2"/>
</dbReference>
<evidence type="ECO:0000256" key="2">
    <source>
        <dbReference type="SAM" id="MobiDB-lite"/>
    </source>
</evidence>
<evidence type="ECO:0000256" key="1">
    <source>
        <dbReference type="ARBA" id="ARBA00001947"/>
    </source>
</evidence>
<comment type="cofactor">
    <cofactor evidence="1">
        <name>Zn(2+)</name>
        <dbReference type="ChEBI" id="CHEBI:29105"/>
    </cofactor>
</comment>
<accession>M5TYQ8</accession>
<feature type="domain" description="PDZ" evidence="3">
    <location>
        <begin position="247"/>
        <end position="319"/>
    </location>
</feature>
<dbReference type="Gene3D" id="2.30.42.10">
    <property type="match status" value="2"/>
</dbReference>
<protein>
    <submittedName>
        <fullName evidence="4">Serine proteinase HtrA</fullName>
    </submittedName>
</protein>
<feature type="compositionally biased region" description="Polar residues" evidence="2">
    <location>
        <begin position="349"/>
        <end position="363"/>
    </location>
</feature>
<feature type="compositionally biased region" description="Polar residues" evidence="2">
    <location>
        <begin position="412"/>
        <end position="428"/>
    </location>
</feature>
<feature type="region of interest" description="Disordered" evidence="2">
    <location>
        <begin position="212"/>
        <end position="247"/>
    </location>
</feature>
<reference evidence="4 5" key="1">
    <citation type="journal article" date="2013" name="Mar. Genomics">
        <title>Expression of sulfatases in Rhodopirellula baltica and the diversity of sulfatases in the genus Rhodopirellula.</title>
        <authorList>
            <person name="Wegner C.E."/>
            <person name="Richter-Heitmann T."/>
            <person name="Klindworth A."/>
            <person name="Klockow C."/>
            <person name="Richter M."/>
            <person name="Achstetter T."/>
            <person name="Glockner F.O."/>
            <person name="Harder J."/>
        </authorList>
    </citation>
    <scope>NUCLEOTIDE SEQUENCE [LARGE SCALE GENOMIC DNA]</scope>
    <source>
        <strain evidence="4 5">SM41</strain>
    </source>
</reference>
<sequence length="466" mass="48739">MFVRFFKANEAFRRRFDEGLGIERMLMLKSQNKLRSVGMTLACLTALAMIHSVVCQPASAQRLLDRWRARIEARRMPQQPPPYQQPLSPGSSRVLATPVPGQDPSASPDAEATSGEGNNDDTEATPSFGIEVSPVFTGRYRGLQVLGFSSESNAPKVGIRPGDVIVSIDGVRTESLDAVRAAQRRLEEGAEAVVYILRNGRMYQTKLAAIEGSGDPSDATRSVAKPPVDRDKVAGSKNGPTLARPRGSLGLEARDATPQRGVLVVTVKEDSAGEISGIKPNDRIVSAAGRLIRDTDGLVRELALLNPGDSVTLGIVRGNAMKEIEAEMGGPGGVPARSATERGEIRPATPSQQPKADSKSQAANPAAAGESLLGGVGSALGNFFSVPNSATPNSSTPNSSGPNSSAPDNSGVDQSQGPQAARESNGSSGELPAPKPRDGLLDGDSDPLALPDDEFGDNTLPAPAGR</sequence>
<dbReference type="InterPro" id="IPR036034">
    <property type="entry name" value="PDZ_sf"/>
</dbReference>
<evidence type="ECO:0000313" key="5">
    <source>
        <dbReference type="Proteomes" id="UP000011885"/>
    </source>
</evidence>
<keyword evidence="5" id="KW-1185">Reference proteome</keyword>
<feature type="compositionally biased region" description="Low complexity" evidence="2">
    <location>
        <begin position="387"/>
        <end position="411"/>
    </location>
</feature>
<proteinExistence type="predicted"/>
<feature type="region of interest" description="Disordered" evidence="2">
    <location>
        <begin position="326"/>
        <end position="367"/>
    </location>
</feature>
<dbReference type="GO" id="GO:0006508">
    <property type="term" value="P:proteolysis"/>
    <property type="evidence" value="ECO:0007669"/>
    <property type="project" value="InterPro"/>
</dbReference>
<feature type="compositionally biased region" description="Acidic residues" evidence="2">
    <location>
        <begin position="441"/>
        <end position="456"/>
    </location>
</feature>
<evidence type="ECO:0000313" key="4">
    <source>
        <dbReference type="EMBL" id="EMI54352.1"/>
    </source>
</evidence>
<feature type="region of interest" description="Disordered" evidence="2">
    <location>
        <begin position="75"/>
        <end position="128"/>
    </location>
</feature>
<dbReference type="InterPro" id="IPR001478">
    <property type="entry name" value="PDZ"/>
</dbReference>